<organism evidence="3 4">
    <name type="scientific">Eiseniibacteriota bacterium</name>
    <dbReference type="NCBI Taxonomy" id="2212470"/>
    <lineage>
        <taxon>Bacteria</taxon>
        <taxon>Candidatus Eiseniibacteriota</taxon>
    </lineage>
</organism>
<keyword evidence="2" id="KW-0472">Membrane</keyword>
<evidence type="ECO:0000256" key="2">
    <source>
        <dbReference type="SAM" id="Phobius"/>
    </source>
</evidence>
<feature type="compositionally biased region" description="Basic and acidic residues" evidence="1">
    <location>
        <begin position="13"/>
        <end position="25"/>
    </location>
</feature>
<dbReference type="EMBL" id="VBOT01000124">
    <property type="protein sequence ID" value="TMQ49339.1"/>
    <property type="molecule type" value="Genomic_DNA"/>
</dbReference>
<comment type="caution">
    <text evidence="3">The sequence shown here is derived from an EMBL/GenBank/DDBJ whole genome shotgun (WGS) entry which is preliminary data.</text>
</comment>
<gene>
    <name evidence="3" type="ORF">E6K73_10145</name>
</gene>
<reference evidence="3 4" key="1">
    <citation type="journal article" date="2019" name="Nat. Microbiol.">
        <title>Mediterranean grassland soil C-N compound turnover is dependent on rainfall and depth, and is mediated by genomically divergent microorganisms.</title>
        <authorList>
            <person name="Diamond S."/>
            <person name="Andeer P.F."/>
            <person name="Li Z."/>
            <person name="Crits-Christoph A."/>
            <person name="Burstein D."/>
            <person name="Anantharaman K."/>
            <person name="Lane K.R."/>
            <person name="Thomas B.C."/>
            <person name="Pan C."/>
            <person name="Northen T.R."/>
            <person name="Banfield J.F."/>
        </authorList>
    </citation>
    <scope>NUCLEOTIDE SEQUENCE [LARGE SCALE GENOMIC DNA]</scope>
    <source>
        <strain evidence="3">WS_3</strain>
    </source>
</reference>
<keyword evidence="2" id="KW-1133">Transmembrane helix</keyword>
<proteinExistence type="predicted"/>
<dbReference type="AlphaFoldDB" id="A0A538SD94"/>
<feature type="region of interest" description="Disordered" evidence="1">
    <location>
        <begin position="1"/>
        <end position="25"/>
    </location>
</feature>
<feature type="compositionally biased region" description="Polar residues" evidence="1">
    <location>
        <begin position="1"/>
        <end position="11"/>
    </location>
</feature>
<feature type="transmembrane region" description="Helical" evidence="2">
    <location>
        <begin position="36"/>
        <end position="55"/>
    </location>
</feature>
<dbReference type="Proteomes" id="UP000320184">
    <property type="component" value="Unassembled WGS sequence"/>
</dbReference>
<protein>
    <submittedName>
        <fullName evidence="3">Uncharacterized protein</fullName>
    </submittedName>
</protein>
<name>A0A538SD94_UNCEI</name>
<accession>A0A538SD94</accession>
<feature type="region of interest" description="Disordered" evidence="1">
    <location>
        <begin position="81"/>
        <end position="106"/>
    </location>
</feature>
<evidence type="ECO:0000256" key="1">
    <source>
        <dbReference type="SAM" id="MobiDB-lite"/>
    </source>
</evidence>
<keyword evidence="2" id="KW-0812">Transmembrane</keyword>
<sequence>MNQRETVTQNPAGKRDQGARETEQVRDARRRLMRRCVWGGGLLIAAVTMAVVFIACGSNDRGAVQHASVTPVAPAGYTPPAPKLAATPAEPSPVATASRDSLAPEVRAHAPYTTVSPGGVIEVEAEASPDVASMVLDDGHGHKQAFARDAANGVWRAYCRAPMRPVERLGLAVIAKNGVERWRRVWVFVRVEPEQAAEPADSSADDSREP</sequence>
<evidence type="ECO:0000313" key="3">
    <source>
        <dbReference type="EMBL" id="TMQ49339.1"/>
    </source>
</evidence>
<evidence type="ECO:0000313" key="4">
    <source>
        <dbReference type="Proteomes" id="UP000320184"/>
    </source>
</evidence>